<keyword evidence="7 9" id="KW-1133">Transmembrane helix</keyword>
<evidence type="ECO:0000256" key="2">
    <source>
        <dbReference type="ARBA" id="ARBA00009047"/>
    </source>
</evidence>
<dbReference type="PANTHER" id="PTHR32243">
    <property type="entry name" value="MALTOSE TRANSPORT SYSTEM PERMEASE-RELATED"/>
    <property type="match status" value="1"/>
</dbReference>
<evidence type="ECO:0000313" key="12">
    <source>
        <dbReference type="Proteomes" id="UP000182744"/>
    </source>
</evidence>
<gene>
    <name evidence="11" type="ORF">SAMN05421878_102151</name>
</gene>
<keyword evidence="5" id="KW-0762">Sugar transport</keyword>
<dbReference type="Proteomes" id="UP000182744">
    <property type="component" value="Unassembled WGS sequence"/>
</dbReference>
<evidence type="ECO:0000256" key="1">
    <source>
        <dbReference type="ARBA" id="ARBA00004651"/>
    </source>
</evidence>
<feature type="transmembrane region" description="Helical" evidence="9">
    <location>
        <begin position="159"/>
        <end position="185"/>
    </location>
</feature>
<feature type="transmembrane region" description="Helical" evidence="9">
    <location>
        <begin position="240"/>
        <end position="265"/>
    </location>
</feature>
<evidence type="ECO:0000259" key="10">
    <source>
        <dbReference type="PROSITE" id="PS50928"/>
    </source>
</evidence>
<protein>
    <submittedName>
        <fullName evidence="11">Arabinogalactan oligomer / maltooligosaccharide transport system permease protein</fullName>
    </submittedName>
</protein>
<evidence type="ECO:0000256" key="7">
    <source>
        <dbReference type="ARBA" id="ARBA00022989"/>
    </source>
</evidence>
<dbReference type="EMBL" id="FNAU01000002">
    <property type="protein sequence ID" value="SDE12033.1"/>
    <property type="molecule type" value="Genomic_DNA"/>
</dbReference>
<dbReference type="InterPro" id="IPR050901">
    <property type="entry name" value="BP-dep_ABC_trans_perm"/>
</dbReference>
<feature type="transmembrane region" description="Helical" evidence="9">
    <location>
        <begin position="197"/>
        <end position="219"/>
    </location>
</feature>
<dbReference type="Gene3D" id="1.10.3720.10">
    <property type="entry name" value="MetI-like"/>
    <property type="match status" value="1"/>
</dbReference>
<dbReference type="InterPro" id="IPR035906">
    <property type="entry name" value="MetI-like_sf"/>
</dbReference>
<keyword evidence="12" id="KW-1185">Reference proteome</keyword>
<evidence type="ECO:0000256" key="6">
    <source>
        <dbReference type="ARBA" id="ARBA00022692"/>
    </source>
</evidence>
<evidence type="ECO:0000256" key="8">
    <source>
        <dbReference type="ARBA" id="ARBA00023136"/>
    </source>
</evidence>
<evidence type="ECO:0000313" key="11">
    <source>
        <dbReference type="EMBL" id="SDE12033.1"/>
    </source>
</evidence>
<reference evidence="12" key="1">
    <citation type="submission" date="2016-10" db="EMBL/GenBank/DDBJ databases">
        <authorList>
            <person name="Varghese N."/>
        </authorList>
    </citation>
    <scope>NUCLEOTIDE SEQUENCE [LARGE SCALE GENOMIC DNA]</scope>
    <source>
        <strain evidence="12">DSM 20639</strain>
    </source>
</reference>
<accession>A0A1G7ABH9</accession>
<comment type="subcellular location">
    <subcellularLocation>
        <location evidence="1 9">Cell membrane</location>
        <topology evidence="1 9">Multi-pass membrane protein</topology>
    </subcellularLocation>
</comment>
<comment type="similarity">
    <text evidence="2">Belongs to the binding-protein-dependent transport system permease family. MalFG subfamily.</text>
</comment>
<name>A0A1G7ABH9_9ACTO</name>
<dbReference type="GO" id="GO:0015423">
    <property type="term" value="F:ABC-type maltose transporter activity"/>
    <property type="evidence" value="ECO:0007669"/>
    <property type="project" value="TreeGrafter"/>
</dbReference>
<evidence type="ECO:0000256" key="9">
    <source>
        <dbReference type="RuleBase" id="RU363032"/>
    </source>
</evidence>
<dbReference type="PROSITE" id="PS50928">
    <property type="entry name" value="ABC_TM1"/>
    <property type="match status" value="1"/>
</dbReference>
<organism evidence="11 12">
    <name type="scientific">Actinobaculum suis</name>
    <dbReference type="NCBI Taxonomy" id="1657"/>
    <lineage>
        <taxon>Bacteria</taxon>
        <taxon>Bacillati</taxon>
        <taxon>Actinomycetota</taxon>
        <taxon>Actinomycetes</taxon>
        <taxon>Actinomycetales</taxon>
        <taxon>Actinomycetaceae</taxon>
        <taxon>Actinobaculum</taxon>
    </lineage>
</organism>
<keyword evidence="6 9" id="KW-0812">Transmembrane</keyword>
<dbReference type="CDD" id="cd06261">
    <property type="entry name" value="TM_PBP2"/>
    <property type="match status" value="1"/>
</dbReference>
<feature type="domain" description="ABC transmembrane type-1" evidence="10">
    <location>
        <begin position="122"/>
        <end position="319"/>
    </location>
</feature>
<feature type="transmembrane region" description="Helical" evidence="9">
    <location>
        <begin position="298"/>
        <end position="319"/>
    </location>
</feature>
<dbReference type="Pfam" id="PF00528">
    <property type="entry name" value="BPD_transp_1"/>
    <property type="match status" value="1"/>
</dbReference>
<keyword evidence="8 9" id="KW-0472">Membrane</keyword>
<evidence type="ECO:0000256" key="3">
    <source>
        <dbReference type="ARBA" id="ARBA00022448"/>
    </source>
</evidence>
<keyword evidence="4" id="KW-1003">Cell membrane</keyword>
<keyword evidence="3 9" id="KW-0813">Transport</keyword>
<sequence>MRGTNAAETAGGAGAVSGTGAAGGAGIATTAGTTPELTTLPKETEVAQNHQKFGTWFRRMGFRHVVGIVAVIYSVFPILYVLSAALNPSTKTTLTGANKMFSEVSLANFTDLSNSTLFWMWFGNTLIIAICSALGAVVMGAAAAYAFSRFRFKGREIGLMGLMVVQMFPQLLAFVAIFLLLTQLGQIIPQLGLDSKLSLICVYLGGALGSNTFLMYGTFNSIPKSLDEAAKIDGATHGQVYWRIILPLVVPTLAVVALLAFIGAFNDYVLASTILTSQDNWTLSIGMNLWVGGNEKQWGWFAAGAVIAALPILLLFLFLQRYIVSGLTGGAVKG</sequence>
<dbReference type="GO" id="GO:0042956">
    <property type="term" value="P:maltodextrin transmembrane transport"/>
    <property type="evidence" value="ECO:0007669"/>
    <property type="project" value="TreeGrafter"/>
</dbReference>
<proteinExistence type="inferred from homology"/>
<dbReference type="SUPFAM" id="SSF161098">
    <property type="entry name" value="MetI-like"/>
    <property type="match status" value="1"/>
</dbReference>
<evidence type="ECO:0000256" key="4">
    <source>
        <dbReference type="ARBA" id="ARBA00022475"/>
    </source>
</evidence>
<dbReference type="InterPro" id="IPR000515">
    <property type="entry name" value="MetI-like"/>
</dbReference>
<feature type="transmembrane region" description="Helical" evidence="9">
    <location>
        <begin position="65"/>
        <end position="86"/>
    </location>
</feature>
<dbReference type="PANTHER" id="PTHR32243:SF50">
    <property type="entry name" value="MALTOSE_MALTODEXTRIN TRANSPORT SYSTEM PERMEASE PROTEIN MALG"/>
    <property type="match status" value="1"/>
</dbReference>
<feature type="transmembrane region" description="Helical" evidence="9">
    <location>
        <begin position="118"/>
        <end position="147"/>
    </location>
</feature>
<evidence type="ECO:0000256" key="5">
    <source>
        <dbReference type="ARBA" id="ARBA00022597"/>
    </source>
</evidence>
<dbReference type="GO" id="GO:0005886">
    <property type="term" value="C:plasma membrane"/>
    <property type="evidence" value="ECO:0007669"/>
    <property type="project" value="UniProtKB-SubCell"/>
</dbReference>
<dbReference type="AlphaFoldDB" id="A0A1G7ABH9"/>